<dbReference type="Proteomes" id="UP000184693">
    <property type="component" value="Unassembled WGS sequence"/>
</dbReference>
<keyword evidence="1" id="KW-0732">Signal</keyword>
<protein>
    <submittedName>
        <fullName evidence="3">Amino acid ABC transporter substrate-binding protein, PAAT family</fullName>
    </submittedName>
</protein>
<reference evidence="3 4" key="1">
    <citation type="submission" date="2016-11" db="EMBL/GenBank/DDBJ databases">
        <authorList>
            <person name="Jaros S."/>
            <person name="Januszkiewicz K."/>
            <person name="Wedrychowicz H."/>
        </authorList>
    </citation>
    <scope>NUCLEOTIDE SEQUENCE [LARGE SCALE GENOMIC DNA]</scope>
    <source>
        <strain evidence="3 4">GAS86</strain>
    </source>
</reference>
<dbReference type="SMART" id="SM00062">
    <property type="entry name" value="PBPb"/>
    <property type="match status" value="1"/>
</dbReference>
<proteinExistence type="predicted"/>
<evidence type="ECO:0000259" key="2">
    <source>
        <dbReference type="SMART" id="SM00062"/>
    </source>
</evidence>
<feature type="domain" description="Solute-binding protein family 3/N-terminal" evidence="2">
    <location>
        <begin position="71"/>
        <end position="292"/>
    </location>
</feature>
<dbReference type="CDD" id="cd13623">
    <property type="entry name" value="PBP2_AA_hypothetical"/>
    <property type="match status" value="1"/>
</dbReference>
<dbReference type="InterPro" id="IPR001638">
    <property type="entry name" value="Solute-binding_3/MltF_N"/>
</dbReference>
<dbReference type="PANTHER" id="PTHR35936:SF17">
    <property type="entry name" value="ARGININE-BINDING EXTRACELLULAR PROTEIN ARTP"/>
    <property type="match status" value="1"/>
</dbReference>
<sequence length="302" mass="32350">MMQGSMELKTPNDTAGQRRCSALRRSSAWMASRLGALVCVACVAALAACTTSPQASRPSAQVVSELAPSGTMRAAINVGNPVLATMNTATGQPEGISVDLARELAKRLGVPVSFVIYNAAGKVTAGVQAQQWDVGFVGIDPERAEYMDYTPPYVIIQGVYMVPQDSKINTNADVDRAGVRIAISGGSVYDLYLSRRIKNAQLVRAPAPSLVTDMMLTQHYEVAAGVKQRLAADVARLPGLRLLDGNFMVIRQAMATPRNRPEATRYLTQFVEEMKSSGFVAASLQRHHVDSAEVAPAETAPQ</sequence>
<evidence type="ECO:0000313" key="3">
    <source>
        <dbReference type="EMBL" id="SIO48337.1"/>
    </source>
</evidence>
<organism evidence="3 4">
    <name type="scientific">Paraburkholderia phenazinium</name>
    <dbReference type="NCBI Taxonomy" id="60549"/>
    <lineage>
        <taxon>Bacteria</taxon>
        <taxon>Pseudomonadati</taxon>
        <taxon>Pseudomonadota</taxon>
        <taxon>Betaproteobacteria</taxon>
        <taxon>Burkholderiales</taxon>
        <taxon>Burkholderiaceae</taxon>
        <taxon>Paraburkholderia</taxon>
    </lineage>
</organism>
<dbReference type="AlphaFoldDB" id="A0A1N6JW05"/>
<name>A0A1N6JW05_9BURK</name>
<accession>A0A1N6JW05</accession>
<evidence type="ECO:0000313" key="4">
    <source>
        <dbReference type="Proteomes" id="UP000184693"/>
    </source>
</evidence>
<dbReference type="Pfam" id="PF00497">
    <property type="entry name" value="SBP_bac_3"/>
    <property type="match status" value="1"/>
</dbReference>
<dbReference type="EMBL" id="FSRM01000002">
    <property type="protein sequence ID" value="SIO48337.1"/>
    <property type="molecule type" value="Genomic_DNA"/>
</dbReference>
<evidence type="ECO:0000256" key="1">
    <source>
        <dbReference type="ARBA" id="ARBA00022729"/>
    </source>
</evidence>
<dbReference type="PANTHER" id="PTHR35936">
    <property type="entry name" value="MEMBRANE-BOUND LYTIC MUREIN TRANSGLYCOSYLASE F"/>
    <property type="match status" value="1"/>
</dbReference>
<dbReference type="Gene3D" id="3.40.190.10">
    <property type="entry name" value="Periplasmic binding protein-like II"/>
    <property type="match status" value="2"/>
</dbReference>
<gene>
    <name evidence="3" type="ORF">SAMN05444168_5174</name>
</gene>
<dbReference type="SUPFAM" id="SSF53850">
    <property type="entry name" value="Periplasmic binding protein-like II"/>
    <property type="match status" value="1"/>
</dbReference>